<keyword evidence="3" id="KW-0804">Transcription</keyword>
<dbReference type="PANTHER" id="PTHR38445:SF12">
    <property type="entry name" value="GNTR-FAMILY TRANSCRIPTIONAL REGULATOR"/>
    <property type="match status" value="1"/>
</dbReference>
<dbReference type="CDD" id="cd07377">
    <property type="entry name" value="WHTH_GntR"/>
    <property type="match status" value="1"/>
</dbReference>
<evidence type="ECO:0000313" key="12">
    <source>
        <dbReference type="Proteomes" id="UP000439965"/>
    </source>
</evidence>
<dbReference type="InterPro" id="IPR036390">
    <property type="entry name" value="WH_DNA-bd_sf"/>
</dbReference>
<dbReference type="Proteomes" id="UP000439965">
    <property type="component" value="Unassembled WGS sequence"/>
</dbReference>
<dbReference type="SMART" id="SM00345">
    <property type="entry name" value="HTH_GNTR"/>
    <property type="match status" value="1"/>
</dbReference>
<dbReference type="GO" id="GO:0003700">
    <property type="term" value="F:DNA-binding transcription factor activity"/>
    <property type="evidence" value="ECO:0007669"/>
    <property type="project" value="InterPro"/>
</dbReference>
<dbReference type="GO" id="GO:0003677">
    <property type="term" value="F:DNA binding"/>
    <property type="evidence" value="ECO:0007669"/>
    <property type="project" value="UniProtKB-KW"/>
</dbReference>
<evidence type="ECO:0000313" key="7">
    <source>
        <dbReference type="EMBL" id="MDT2691737.1"/>
    </source>
</evidence>
<dbReference type="AlphaFoldDB" id="A0A1L8TUW9"/>
<evidence type="ECO:0000313" key="13">
    <source>
        <dbReference type="Proteomes" id="UP000516696"/>
    </source>
</evidence>
<dbReference type="GeneID" id="93222157"/>
<keyword evidence="2" id="KW-0238">DNA-binding</keyword>
<evidence type="ECO:0000313" key="9">
    <source>
        <dbReference type="EMBL" id="QOG26285.1"/>
    </source>
</evidence>
<dbReference type="InterPro" id="IPR036388">
    <property type="entry name" value="WH-like_DNA-bd_sf"/>
</dbReference>
<name>A0A1L8TUW9_ENTGA</name>
<keyword evidence="11" id="KW-1185">Reference proteome</keyword>
<evidence type="ECO:0000313" key="6">
    <source>
        <dbReference type="EMBL" id="MDL4936161.1"/>
    </source>
</evidence>
<dbReference type="EMBL" id="JARPZN010000019">
    <property type="protein sequence ID" value="MDT2691737.1"/>
    <property type="molecule type" value="Genomic_DNA"/>
</dbReference>
<dbReference type="OrthoDB" id="9801546at2"/>
<dbReference type="EMBL" id="UFYW01000001">
    <property type="protein sequence ID" value="STD84324.1"/>
    <property type="molecule type" value="Genomic_DNA"/>
</dbReference>
<dbReference type="Proteomes" id="UP000254807">
    <property type="component" value="Unassembled WGS sequence"/>
</dbReference>
<dbReference type="PROSITE" id="PS50949">
    <property type="entry name" value="HTH_GNTR"/>
    <property type="match status" value="1"/>
</dbReference>
<keyword evidence="1" id="KW-0805">Transcription regulation</keyword>
<dbReference type="EMBL" id="JABXJK010000050">
    <property type="protein sequence ID" value="MBA0972827.1"/>
    <property type="molecule type" value="Genomic_DNA"/>
</dbReference>
<evidence type="ECO:0000256" key="2">
    <source>
        <dbReference type="ARBA" id="ARBA00023125"/>
    </source>
</evidence>
<accession>A0A1L8TUW9</accession>
<evidence type="ECO:0000313" key="15">
    <source>
        <dbReference type="Proteomes" id="UP001241571"/>
    </source>
</evidence>
<reference evidence="10 11" key="1">
    <citation type="submission" date="2018-06" db="EMBL/GenBank/DDBJ databases">
        <authorList>
            <consortium name="Pathogen Informatics"/>
            <person name="Doyle S."/>
        </authorList>
    </citation>
    <scope>NUCLEOTIDE SEQUENCE [LARGE SCALE GENOMIC DNA]</scope>
    <source>
        <strain evidence="10 11">NCTC12360</strain>
    </source>
</reference>
<dbReference type="Gene3D" id="1.10.10.10">
    <property type="entry name" value="Winged helix-like DNA-binding domain superfamily/Winged helix DNA-binding domain"/>
    <property type="match status" value="1"/>
</dbReference>
<dbReference type="EMBL" id="JASUBT010000006">
    <property type="protein sequence ID" value="MDL4936161.1"/>
    <property type="molecule type" value="Genomic_DNA"/>
</dbReference>
<dbReference type="EMBL" id="CP050485">
    <property type="protein sequence ID" value="QOG26285.1"/>
    <property type="molecule type" value="Genomic_DNA"/>
</dbReference>
<evidence type="ECO:0000313" key="10">
    <source>
        <dbReference type="EMBL" id="STD84324.1"/>
    </source>
</evidence>
<dbReference type="EMBL" id="WVTI01000012">
    <property type="protein sequence ID" value="MXS26933.1"/>
    <property type="molecule type" value="Genomic_DNA"/>
</dbReference>
<reference evidence="8 12" key="2">
    <citation type="submission" date="2019-04" db="EMBL/GenBank/DDBJ databases">
        <title>Step-wise assembly of the neonatal virome modulated by breast feeding.</title>
        <authorList>
            <person name="Liang G."/>
            <person name="Bushman F."/>
        </authorList>
    </citation>
    <scope>NUCLEOTIDE SEQUENCE [LARGE SCALE GENOMIC DNA]</scope>
    <source>
        <strain evidence="8 12">E3404</strain>
    </source>
</reference>
<evidence type="ECO:0000313" key="5">
    <source>
        <dbReference type="EMBL" id="MBA0972827.1"/>
    </source>
</evidence>
<evidence type="ECO:0000313" key="8">
    <source>
        <dbReference type="EMBL" id="MXS26933.1"/>
    </source>
</evidence>
<evidence type="ECO:0000256" key="3">
    <source>
        <dbReference type="ARBA" id="ARBA00023163"/>
    </source>
</evidence>
<dbReference type="PANTHER" id="PTHR38445">
    <property type="entry name" value="HTH-TYPE TRANSCRIPTIONAL REPRESSOR YTRA"/>
    <property type="match status" value="1"/>
</dbReference>
<dbReference type="Proteomes" id="UP001183682">
    <property type="component" value="Unassembled WGS sequence"/>
</dbReference>
<reference evidence="6 15" key="6">
    <citation type="submission" date="2023-06" db="EMBL/GenBank/DDBJ databases">
        <title>Acute promotion of culturable opportunistic pathogens and persistent increase of antibiotic resistance following antibiotic exposure in mouse gut microbiota.</title>
        <authorList>
            <person name="Li L."/>
            <person name="Wang B."/>
            <person name="Sun Y."/>
            <person name="Wang M."/>
            <person name="Xu H."/>
        </authorList>
    </citation>
    <scope>NUCLEOTIDE SEQUENCE [LARGE SCALE GENOMIC DNA]</scope>
    <source>
        <strain evidence="6 15">CRI2_2</strain>
    </source>
</reference>
<protein>
    <submittedName>
        <fullName evidence="8">GntR family transcriptional regulator</fullName>
    </submittedName>
    <submittedName>
        <fullName evidence="10">Transcriptional regulator, GntR family</fullName>
    </submittedName>
</protein>
<dbReference type="Proteomes" id="UP000571857">
    <property type="component" value="Unassembled WGS sequence"/>
</dbReference>
<evidence type="ECO:0000256" key="1">
    <source>
        <dbReference type="ARBA" id="ARBA00023015"/>
    </source>
</evidence>
<proteinExistence type="predicted"/>
<dbReference type="InterPro" id="IPR000524">
    <property type="entry name" value="Tscrpt_reg_HTH_GntR"/>
</dbReference>
<reference evidence="9 13" key="3">
    <citation type="submission" date="2020-03" db="EMBL/GenBank/DDBJ databases">
        <title>Characterization of ganglioside-mimicking enterococci.</title>
        <authorList>
            <person name="Patry R.T."/>
            <person name="Nothaft H."/>
            <person name="Bridger R."/>
            <person name="Shajahan A."/>
            <person name="Huynh S."/>
            <person name="Sanchez S."/>
            <person name="Azadi P."/>
            <person name="Cooper K."/>
            <person name="Miller W.G."/>
            <person name="Parker C.T."/>
            <person name="Wells L."/>
            <person name="Szymanski C.M."/>
        </authorList>
    </citation>
    <scope>NUCLEOTIDE SEQUENCE [LARGE SCALE GENOMIC DNA]</scope>
    <source>
        <strain evidence="9 13">EGM181</strain>
    </source>
</reference>
<evidence type="ECO:0000313" key="11">
    <source>
        <dbReference type="Proteomes" id="UP000254807"/>
    </source>
</evidence>
<dbReference type="RefSeq" id="WP_003127317.1">
    <property type="nucleotide sequence ID" value="NZ_BSYC01000002.1"/>
</dbReference>
<evidence type="ECO:0000313" key="14">
    <source>
        <dbReference type="Proteomes" id="UP000571857"/>
    </source>
</evidence>
<dbReference type="Proteomes" id="UP001241571">
    <property type="component" value="Unassembled WGS sequence"/>
</dbReference>
<feature type="domain" description="HTH gntR-type" evidence="4">
    <location>
        <begin position="11"/>
        <end position="79"/>
    </location>
</feature>
<reference evidence="5 14" key="4">
    <citation type="submission" date="2020-06" db="EMBL/GenBank/DDBJ databases">
        <title>Crossreactivity between MHC class I-restricted antigens from cancer cells and an enterococcal bacteriophage.</title>
        <authorList>
            <person name="Fluckiger A."/>
            <person name="Daillere R."/>
            <person name="Sassi M."/>
            <person name="Cattoir V."/>
            <person name="Kroemer G."/>
            <person name="Zitvogel L."/>
        </authorList>
    </citation>
    <scope>NUCLEOTIDE SEQUENCE [LARGE SCALE GENOMIC DNA]</scope>
    <source>
        <strain evidence="5 14">EG4</strain>
    </source>
</reference>
<sequence length="129" mass="14428">MQFEIKPQSNTPIYQQLRDQIILGIATGELAVGELLPSVRQLAEEIGINTMTISKAYNSLKEDGLLITDRRKGTAVAAPRSFTFSEEEYYQQQLQLQVASALIHGKSEAAIIADIQQCLEQFSERTELK</sequence>
<dbReference type="Pfam" id="PF00392">
    <property type="entry name" value="GntR"/>
    <property type="match status" value="1"/>
</dbReference>
<evidence type="ECO:0000259" key="4">
    <source>
        <dbReference type="PROSITE" id="PS50949"/>
    </source>
</evidence>
<gene>
    <name evidence="10" type="primary">yvoA_5</name>
    <name evidence="9" type="ORF">EGM181_02915</name>
    <name evidence="8" type="ORF">GTI89_12780</name>
    <name evidence="5" type="ORF">HWH42_09590</name>
    <name evidence="10" type="ORF">NCTC12360_02859</name>
    <name evidence="7" type="ORF">P7E30_16290</name>
    <name evidence="6" type="ORF">QRX88_10575</name>
</gene>
<organism evidence="8 12">
    <name type="scientific">Enterococcus gallinarum</name>
    <dbReference type="NCBI Taxonomy" id="1353"/>
    <lineage>
        <taxon>Bacteria</taxon>
        <taxon>Bacillati</taxon>
        <taxon>Bacillota</taxon>
        <taxon>Bacilli</taxon>
        <taxon>Lactobacillales</taxon>
        <taxon>Enterococcaceae</taxon>
        <taxon>Enterococcus</taxon>
    </lineage>
</organism>
<dbReference type="SUPFAM" id="SSF46785">
    <property type="entry name" value="Winged helix' DNA-binding domain"/>
    <property type="match status" value="1"/>
</dbReference>
<dbReference type="PRINTS" id="PR00035">
    <property type="entry name" value="HTHGNTR"/>
</dbReference>
<dbReference type="Proteomes" id="UP000516696">
    <property type="component" value="Chromosome"/>
</dbReference>
<reference evidence="7" key="5">
    <citation type="submission" date="2023-03" db="EMBL/GenBank/DDBJ databases">
        <authorList>
            <person name="Shen W."/>
            <person name="Cai J."/>
        </authorList>
    </citation>
    <scope>NUCLEOTIDE SEQUENCE</scope>
    <source>
        <strain evidence="7">K69-2</strain>
    </source>
</reference>